<evidence type="ECO:0000256" key="3">
    <source>
        <dbReference type="ARBA" id="ARBA00022853"/>
    </source>
</evidence>
<reference evidence="9 10" key="1">
    <citation type="journal article" date="2024" name="J. Plant Pathol.">
        <title>Sequence and assembly of the genome of Seiridium unicorne, isolate CBS 538.82, causal agent of cypress canker disease.</title>
        <authorList>
            <person name="Scali E."/>
            <person name="Rocca G.D."/>
            <person name="Danti R."/>
            <person name="Garbelotto M."/>
            <person name="Barberini S."/>
            <person name="Baroncelli R."/>
            <person name="Emiliani G."/>
        </authorList>
    </citation>
    <scope>NUCLEOTIDE SEQUENCE [LARGE SCALE GENOMIC DNA]</scope>
    <source>
        <strain evidence="9 10">BM-138-508</strain>
    </source>
</reference>
<evidence type="ECO:0000256" key="1">
    <source>
        <dbReference type="ARBA" id="ARBA00004123"/>
    </source>
</evidence>
<evidence type="ECO:0000256" key="8">
    <source>
        <dbReference type="SAM" id="MobiDB-lite"/>
    </source>
</evidence>
<keyword evidence="6" id="KW-0539">Nucleus</keyword>
<organism evidence="9 10">
    <name type="scientific">Seiridium unicorne</name>
    <dbReference type="NCBI Taxonomy" id="138068"/>
    <lineage>
        <taxon>Eukaryota</taxon>
        <taxon>Fungi</taxon>
        <taxon>Dikarya</taxon>
        <taxon>Ascomycota</taxon>
        <taxon>Pezizomycotina</taxon>
        <taxon>Sordariomycetes</taxon>
        <taxon>Xylariomycetidae</taxon>
        <taxon>Amphisphaeriales</taxon>
        <taxon>Sporocadaceae</taxon>
        <taxon>Seiridium</taxon>
    </lineage>
</organism>
<evidence type="ECO:0000256" key="2">
    <source>
        <dbReference type="ARBA" id="ARBA00007117"/>
    </source>
</evidence>
<comment type="subcellular location">
    <subcellularLocation>
        <location evidence="1">Nucleus</location>
    </subcellularLocation>
</comment>
<dbReference type="EMBL" id="JARVKF010000257">
    <property type="protein sequence ID" value="KAK9420211.1"/>
    <property type="molecule type" value="Genomic_DNA"/>
</dbReference>
<comment type="function">
    <text evidence="7">Component of the NuA4 histone acetyltransferase complex which is involved in transcriptional activation of selected genes principally by acetylation of nucleosomal histone H4 and H2A. The NuA4 complex is also involved in DNA repair.</text>
</comment>
<dbReference type="Proteomes" id="UP001408356">
    <property type="component" value="Unassembled WGS sequence"/>
</dbReference>
<keyword evidence="10" id="KW-1185">Reference proteome</keyword>
<name>A0ABR2V058_9PEZI</name>
<evidence type="ECO:0000313" key="10">
    <source>
        <dbReference type="Proteomes" id="UP001408356"/>
    </source>
</evidence>
<evidence type="ECO:0000313" key="9">
    <source>
        <dbReference type="EMBL" id="KAK9420211.1"/>
    </source>
</evidence>
<evidence type="ECO:0000256" key="7">
    <source>
        <dbReference type="ARBA" id="ARBA00025178"/>
    </source>
</evidence>
<feature type="compositionally biased region" description="Polar residues" evidence="8">
    <location>
        <begin position="202"/>
        <end position="223"/>
    </location>
</feature>
<protein>
    <submittedName>
        <fullName evidence="9">CT20 family protein</fullName>
    </submittedName>
</protein>
<accession>A0ABR2V058</accession>
<evidence type="ECO:0000256" key="5">
    <source>
        <dbReference type="ARBA" id="ARBA00023163"/>
    </source>
</evidence>
<comment type="similarity">
    <text evidence="2">Belongs to the EAF7 family.</text>
</comment>
<sequence>MPPKRNKATGRASLGVSTPKTPTPAHEDSMDIDTPQADTPRAADTPSAARPNQPSAIELLTDVWTDDQTASLYKGIIRWKPSGMYPPDSMHKHFRMLAISEHLRNHGINPDVDTHTKIPGIWAKLRSLYNLEAIDERENYDDEDKKYKDFTPPQVEYGDIMWARRLADDPSEAASSPPQMDLDEPVKPPSLSGGNRKRKRGNTTAGDSASVAGSTTRTRGSTVEDTEEDTPIASSPVAKSSRGTRSSKRAAAKAKAESTEPEANEDSQDDAGEEAEEEAEEVAEEEEEEQEHGDESEQGQDQGEQDQDQDQEQEEEEQEESEIEDATAKSTKGSSKNKGRTTRARANTRKGRK</sequence>
<feature type="compositionally biased region" description="Acidic residues" evidence="8">
    <location>
        <begin position="259"/>
        <end position="325"/>
    </location>
</feature>
<keyword evidence="5" id="KW-0804">Transcription</keyword>
<dbReference type="InterPro" id="IPR012423">
    <property type="entry name" value="Eaf7/MRGBP"/>
</dbReference>
<feature type="region of interest" description="Disordered" evidence="8">
    <location>
        <begin position="168"/>
        <end position="353"/>
    </location>
</feature>
<comment type="caution">
    <text evidence="9">The sequence shown here is derived from an EMBL/GenBank/DDBJ whole genome shotgun (WGS) entry which is preliminary data.</text>
</comment>
<proteinExistence type="inferred from homology"/>
<feature type="region of interest" description="Disordered" evidence="8">
    <location>
        <begin position="1"/>
        <end position="54"/>
    </location>
</feature>
<dbReference type="Pfam" id="PF07904">
    <property type="entry name" value="Eaf7"/>
    <property type="match status" value="1"/>
</dbReference>
<keyword evidence="4" id="KW-0805">Transcription regulation</keyword>
<dbReference type="PANTHER" id="PTHR13581">
    <property type="entry name" value="MRG-BINDING PROTEIN"/>
    <property type="match status" value="1"/>
</dbReference>
<dbReference type="PANTHER" id="PTHR13581:SF5">
    <property type="entry name" value="MRG_MORF4L-BINDING PROTEIN"/>
    <property type="match status" value="1"/>
</dbReference>
<feature type="compositionally biased region" description="Basic residues" evidence="8">
    <location>
        <begin position="335"/>
        <end position="353"/>
    </location>
</feature>
<evidence type="ECO:0000256" key="4">
    <source>
        <dbReference type="ARBA" id="ARBA00023015"/>
    </source>
</evidence>
<keyword evidence="3" id="KW-0156">Chromatin regulator</keyword>
<gene>
    <name evidence="9" type="ORF">SUNI508_06739</name>
</gene>
<evidence type="ECO:0000256" key="6">
    <source>
        <dbReference type="ARBA" id="ARBA00023242"/>
    </source>
</evidence>